<feature type="domain" description="ENTH" evidence="1">
    <location>
        <begin position="47"/>
        <end position="185"/>
    </location>
</feature>
<dbReference type="Pfam" id="PF07651">
    <property type="entry name" value="ANTH"/>
    <property type="match status" value="1"/>
</dbReference>
<evidence type="ECO:0000313" key="3">
    <source>
        <dbReference type="Proteomes" id="UP001157974"/>
    </source>
</evidence>
<sequence length="338" mass="38664">MEDVDCDGVYGVEWRGEESDTNVGTLEDTDVHSGRGWRMKELVKKCKASVKRDVWISSVTKATSRGERPISDKVLKNLLGGIKYYGCDVISEQSAPKTIVEALRTRMHEPDWIVVFKSLSVLHYLMRETVSQPFIDLVLKNKKELLFLGYSEASAKGLENDELIASYAKYLLAYCRTKEAVNYPPLKNNLNDPYANYEKLFYRQFESMERRELLDTIPSMVRCCSQLVSIEFTCLEDMPIAPFTTHLIVRDFLHFWSSIEVAVRRVYELSRKSSGMDAAEEQILAHYDALCKEAKLGCSDLRCLECSKWTMPKLLRVEALMASVDNAEAINSIGSYYY</sequence>
<dbReference type="GO" id="GO:0005905">
    <property type="term" value="C:clathrin-coated pit"/>
    <property type="evidence" value="ECO:0007669"/>
    <property type="project" value="TreeGrafter"/>
</dbReference>
<dbReference type="GO" id="GO:0005545">
    <property type="term" value="F:1-phosphatidylinositol binding"/>
    <property type="evidence" value="ECO:0007669"/>
    <property type="project" value="TreeGrafter"/>
</dbReference>
<evidence type="ECO:0000259" key="1">
    <source>
        <dbReference type="PROSITE" id="PS50942"/>
    </source>
</evidence>
<dbReference type="GO" id="GO:0030136">
    <property type="term" value="C:clathrin-coated vesicle"/>
    <property type="evidence" value="ECO:0007669"/>
    <property type="project" value="TreeGrafter"/>
</dbReference>
<dbReference type="InterPro" id="IPR045192">
    <property type="entry name" value="AP180-like"/>
</dbReference>
<dbReference type="InterPro" id="IPR013809">
    <property type="entry name" value="ENTH"/>
</dbReference>
<gene>
    <name evidence="2" type="ORF">NDN08_001812</name>
</gene>
<evidence type="ECO:0000313" key="2">
    <source>
        <dbReference type="EMBL" id="KAJ8905305.1"/>
    </source>
</evidence>
<dbReference type="SUPFAM" id="SSF48464">
    <property type="entry name" value="ENTH/VHS domain"/>
    <property type="match status" value="1"/>
</dbReference>
<dbReference type="GO" id="GO:0072583">
    <property type="term" value="P:clathrin-dependent endocytosis"/>
    <property type="evidence" value="ECO:0007669"/>
    <property type="project" value="InterPro"/>
</dbReference>
<dbReference type="PANTHER" id="PTHR22951">
    <property type="entry name" value="CLATHRIN ASSEMBLY PROTEIN"/>
    <property type="match status" value="1"/>
</dbReference>
<dbReference type="GO" id="GO:0006900">
    <property type="term" value="P:vesicle budding from membrane"/>
    <property type="evidence" value="ECO:0007669"/>
    <property type="project" value="TreeGrafter"/>
</dbReference>
<accession>A0AAV8URW4</accession>
<dbReference type="PANTHER" id="PTHR22951:SF5">
    <property type="entry name" value="PHOSPHATIDYLINOSITOL-BINDING CLATHRIN ASSEMBLY PROTEIN LAP"/>
    <property type="match status" value="1"/>
</dbReference>
<name>A0AAV8URW4_9RHOD</name>
<dbReference type="GO" id="GO:0048268">
    <property type="term" value="P:clathrin coat assembly"/>
    <property type="evidence" value="ECO:0007669"/>
    <property type="project" value="InterPro"/>
</dbReference>
<dbReference type="AlphaFoldDB" id="A0AAV8URW4"/>
<dbReference type="PROSITE" id="PS50942">
    <property type="entry name" value="ENTH"/>
    <property type="match status" value="1"/>
</dbReference>
<dbReference type="SMART" id="SM00273">
    <property type="entry name" value="ENTH"/>
    <property type="match status" value="1"/>
</dbReference>
<proteinExistence type="predicted"/>
<organism evidence="2 3">
    <name type="scientific">Rhodosorus marinus</name>
    <dbReference type="NCBI Taxonomy" id="101924"/>
    <lineage>
        <taxon>Eukaryota</taxon>
        <taxon>Rhodophyta</taxon>
        <taxon>Stylonematophyceae</taxon>
        <taxon>Stylonematales</taxon>
        <taxon>Stylonemataceae</taxon>
        <taxon>Rhodosorus</taxon>
    </lineage>
</organism>
<dbReference type="GO" id="GO:0005546">
    <property type="term" value="F:phosphatidylinositol-4,5-bisphosphate binding"/>
    <property type="evidence" value="ECO:0007669"/>
    <property type="project" value="TreeGrafter"/>
</dbReference>
<comment type="caution">
    <text evidence="2">The sequence shown here is derived from an EMBL/GenBank/DDBJ whole genome shotgun (WGS) entry which is preliminary data.</text>
</comment>
<dbReference type="GO" id="GO:0032050">
    <property type="term" value="F:clathrin heavy chain binding"/>
    <property type="evidence" value="ECO:0007669"/>
    <property type="project" value="TreeGrafter"/>
</dbReference>
<dbReference type="InterPro" id="IPR011417">
    <property type="entry name" value="ANTH_dom"/>
</dbReference>
<reference evidence="2 3" key="1">
    <citation type="journal article" date="2023" name="Nat. Commun.">
        <title>Origin of minicircular mitochondrial genomes in red algae.</title>
        <authorList>
            <person name="Lee Y."/>
            <person name="Cho C.H."/>
            <person name="Lee Y.M."/>
            <person name="Park S.I."/>
            <person name="Yang J.H."/>
            <person name="West J.A."/>
            <person name="Bhattacharya D."/>
            <person name="Yoon H.S."/>
        </authorList>
    </citation>
    <scope>NUCLEOTIDE SEQUENCE [LARGE SCALE GENOMIC DNA]</scope>
    <source>
        <strain evidence="2 3">CCMP1338</strain>
        <tissue evidence="2">Whole cell</tissue>
    </source>
</reference>
<dbReference type="InterPro" id="IPR008942">
    <property type="entry name" value="ENTH_VHS"/>
</dbReference>
<dbReference type="Gene3D" id="1.25.40.90">
    <property type="match status" value="1"/>
</dbReference>
<dbReference type="EMBL" id="JAMWBK010000005">
    <property type="protein sequence ID" value="KAJ8905305.1"/>
    <property type="molecule type" value="Genomic_DNA"/>
</dbReference>
<protein>
    <recommendedName>
        <fullName evidence="1">ENTH domain-containing protein</fullName>
    </recommendedName>
</protein>
<keyword evidence="3" id="KW-1185">Reference proteome</keyword>
<dbReference type="Proteomes" id="UP001157974">
    <property type="component" value="Unassembled WGS sequence"/>
</dbReference>
<dbReference type="GO" id="GO:0000149">
    <property type="term" value="F:SNARE binding"/>
    <property type="evidence" value="ECO:0007669"/>
    <property type="project" value="TreeGrafter"/>
</dbReference>